<comment type="caution">
    <text evidence="1">The sequence shown here is derived from an EMBL/GenBank/DDBJ whole genome shotgun (WGS) entry which is preliminary data.</text>
</comment>
<evidence type="ECO:0000313" key="2">
    <source>
        <dbReference type="Proteomes" id="UP001177021"/>
    </source>
</evidence>
<protein>
    <submittedName>
        <fullName evidence="1">Uncharacterized protein</fullName>
    </submittedName>
</protein>
<keyword evidence="2" id="KW-1185">Reference proteome</keyword>
<accession>A0ACB0JUE2</accession>
<reference evidence="1" key="1">
    <citation type="submission" date="2023-10" db="EMBL/GenBank/DDBJ databases">
        <authorList>
            <person name="Rodriguez Cubillos JULIANA M."/>
            <person name="De Vega J."/>
        </authorList>
    </citation>
    <scope>NUCLEOTIDE SEQUENCE</scope>
</reference>
<sequence length="753" mass="83617">MASAKRNFTYEEDDEPIHLKKPKQQLPSPPVLLNSADCDLGNLFIHSFFLHVYLILVFELNIDFIILDFNIECNGVVGYGLNEEGFGYCWSGARATVGITKGRYCFGCIVVSSQRVDTDDTELDQHNLCRLGVSRGDDAVGALGDTKNSFGFGGTGKFSNSGNFLNFGDRFGVGDIIVCCIDLESKPFGSIGFSKNGIWLGTAFQFDVDSLGLRVVDSYSPWGLGLFPHVLLKNVVVQMQFSVEQGLVPLEGFRPWALAVTDGNAVIGPSLSDPKDCELIMMVGLPASGKTTWAEKWVRDHPEKRYVLLGTNLILEQMKVPGLLRKNNYGERFDRLMDKATAMFNVILSRAANLPRNYIIDQTNVYKNARRHKLKPFADYQKIAVVVFPKPEELKRRSEKRFVAMGKEVPADALNNMIANYVLPKSKDMPHSDEYFDQVLFVELNRDESQKYLDQMKQDIPFLSNNSPHTLSCKGSSQYSAGSALQNQGNLTGSDIHRQGAHSPTSPSDYGMPNQVNQVNAGGHMIEPCPSMNPLLGGYSNDEASHFPREYAGYSRTYNAIPTGDIGAYGNAVLGSQYRPNIAGNNMDFHGRPYVEYGNFQPSNYSTYGPSVEYRDFLPDLHTPVPATSSLPLYVEPTLRPRHGGLPNNMPYSGRYGEPTLRPCHGGLPDSMPYSGRYAEPTLRPQHGGLPDNMPYSGRYVEPTLRPRHGGLPDNMPYSGGYVEPTPRPRHGGLPDNMPYSGRYASQHPKYYP</sequence>
<dbReference type="EMBL" id="CASHSV030000109">
    <property type="protein sequence ID" value="CAJ2648742.1"/>
    <property type="molecule type" value="Genomic_DNA"/>
</dbReference>
<gene>
    <name evidence="1" type="ORF">MILVUS5_LOCUS17019</name>
</gene>
<dbReference type="Proteomes" id="UP001177021">
    <property type="component" value="Unassembled WGS sequence"/>
</dbReference>
<organism evidence="1 2">
    <name type="scientific">Trifolium pratense</name>
    <name type="common">Red clover</name>
    <dbReference type="NCBI Taxonomy" id="57577"/>
    <lineage>
        <taxon>Eukaryota</taxon>
        <taxon>Viridiplantae</taxon>
        <taxon>Streptophyta</taxon>
        <taxon>Embryophyta</taxon>
        <taxon>Tracheophyta</taxon>
        <taxon>Spermatophyta</taxon>
        <taxon>Magnoliopsida</taxon>
        <taxon>eudicotyledons</taxon>
        <taxon>Gunneridae</taxon>
        <taxon>Pentapetalae</taxon>
        <taxon>rosids</taxon>
        <taxon>fabids</taxon>
        <taxon>Fabales</taxon>
        <taxon>Fabaceae</taxon>
        <taxon>Papilionoideae</taxon>
        <taxon>50 kb inversion clade</taxon>
        <taxon>NPAAA clade</taxon>
        <taxon>Hologalegina</taxon>
        <taxon>IRL clade</taxon>
        <taxon>Trifolieae</taxon>
        <taxon>Trifolium</taxon>
    </lineage>
</organism>
<proteinExistence type="predicted"/>
<name>A0ACB0JUE2_TRIPR</name>
<evidence type="ECO:0000313" key="1">
    <source>
        <dbReference type="EMBL" id="CAJ2648742.1"/>
    </source>
</evidence>